<dbReference type="Gene3D" id="1.10.10.10">
    <property type="entry name" value="Winged helix-like DNA-binding domain superfamily/Winged helix DNA-binding domain"/>
    <property type="match status" value="1"/>
</dbReference>
<name>H3ZG05_9ALTE</name>
<evidence type="ECO:0000256" key="4">
    <source>
        <dbReference type="ARBA" id="ARBA00023163"/>
    </source>
</evidence>
<dbReference type="eggNOG" id="COG0583">
    <property type="taxonomic scope" value="Bacteria"/>
</dbReference>
<accession>H3ZG05</accession>
<dbReference type="SUPFAM" id="SSF53850">
    <property type="entry name" value="Periplasmic binding protein-like II"/>
    <property type="match status" value="1"/>
</dbReference>
<dbReference type="AlphaFoldDB" id="H3ZG05"/>
<dbReference type="Proteomes" id="UP000012046">
    <property type="component" value="Unassembled WGS sequence"/>
</dbReference>
<sequence>MLELKHLKTLTTLAKTGSLQAAALELCVTQSALSHQLGQLEQRLGQRLFQRKSQPLQFTASGQALLELAQRVLPDVTHTLRQLQQPGDANATLVLSVECHACFHWILPALRLYRQQNPALTITLSHEIEHDAVTSLLTGELDIVLTTDLRHADKLQLYPLFELELVLLVSPDHPLAQAEQITPALLQHEVILSYPIPAERQDLFRCFMPDLSFKGQLKAVAQGSQIVQLVAAGQGIAALPRWMAEPFASQGLLVSKTLGTAGLWRPMYLLHRPNQAPASALAALAEVFRQAAPESTRPVQLPK</sequence>
<evidence type="ECO:0000256" key="1">
    <source>
        <dbReference type="ARBA" id="ARBA00009437"/>
    </source>
</evidence>
<dbReference type="PRINTS" id="PR00039">
    <property type="entry name" value="HTHLYSR"/>
</dbReference>
<dbReference type="PANTHER" id="PTHR30126">
    <property type="entry name" value="HTH-TYPE TRANSCRIPTIONAL REGULATOR"/>
    <property type="match status" value="1"/>
</dbReference>
<evidence type="ECO:0000313" key="7">
    <source>
        <dbReference type="Proteomes" id="UP000012046"/>
    </source>
</evidence>
<dbReference type="STRING" id="1129374.AJE_11509"/>
<evidence type="ECO:0000259" key="5">
    <source>
        <dbReference type="PROSITE" id="PS50931"/>
    </source>
</evidence>
<feature type="domain" description="HTH lysR-type" evidence="5">
    <location>
        <begin position="2"/>
        <end position="59"/>
    </location>
</feature>
<keyword evidence="3" id="KW-0238">DNA-binding</keyword>
<dbReference type="InterPro" id="IPR000847">
    <property type="entry name" value="LysR_HTH_N"/>
</dbReference>
<keyword evidence="2" id="KW-0805">Transcription regulation</keyword>
<keyword evidence="7" id="KW-1185">Reference proteome</keyword>
<dbReference type="InterPro" id="IPR005119">
    <property type="entry name" value="LysR_subst-bd"/>
</dbReference>
<dbReference type="EMBL" id="AHTH01000038">
    <property type="protein sequence ID" value="EHR40513.1"/>
    <property type="molecule type" value="Genomic_DNA"/>
</dbReference>
<dbReference type="GO" id="GO:0003700">
    <property type="term" value="F:DNA-binding transcription factor activity"/>
    <property type="evidence" value="ECO:0007669"/>
    <property type="project" value="InterPro"/>
</dbReference>
<evidence type="ECO:0000313" key="6">
    <source>
        <dbReference type="EMBL" id="EHR40513.1"/>
    </source>
</evidence>
<comment type="caution">
    <text evidence="6">The sequence shown here is derived from an EMBL/GenBank/DDBJ whole genome shotgun (WGS) entry which is preliminary data.</text>
</comment>
<reference evidence="6 7" key="1">
    <citation type="journal article" date="2012" name="J. Bacteriol.">
        <title>Genome Sequence of Extracellular-Protease-Producing Alishewanella jeotgali Isolated from Traditional Korean Fermented Seafood.</title>
        <authorList>
            <person name="Jung J."/>
            <person name="Chun J."/>
            <person name="Park W."/>
        </authorList>
    </citation>
    <scope>NUCLEOTIDE SEQUENCE [LARGE SCALE GENOMIC DNA]</scope>
    <source>
        <strain evidence="6 7">KCTC 22429</strain>
    </source>
</reference>
<dbReference type="Gene3D" id="3.40.190.10">
    <property type="entry name" value="Periplasmic binding protein-like II"/>
    <property type="match status" value="1"/>
</dbReference>
<dbReference type="PANTHER" id="PTHR30126:SF25">
    <property type="entry name" value="HTH-TYPE TRANSCRIPTIONAL REGULATOR METR"/>
    <property type="match status" value="1"/>
</dbReference>
<dbReference type="PROSITE" id="PS50931">
    <property type="entry name" value="HTH_LYSR"/>
    <property type="match status" value="1"/>
</dbReference>
<evidence type="ECO:0000256" key="2">
    <source>
        <dbReference type="ARBA" id="ARBA00023015"/>
    </source>
</evidence>
<dbReference type="GO" id="GO:0000976">
    <property type="term" value="F:transcription cis-regulatory region binding"/>
    <property type="evidence" value="ECO:0007669"/>
    <property type="project" value="TreeGrafter"/>
</dbReference>
<dbReference type="Pfam" id="PF03466">
    <property type="entry name" value="LysR_substrate"/>
    <property type="match status" value="1"/>
</dbReference>
<dbReference type="SUPFAM" id="SSF46785">
    <property type="entry name" value="Winged helix' DNA-binding domain"/>
    <property type="match status" value="1"/>
</dbReference>
<dbReference type="InterPro" id="IPR036390">
    <property type="entry name" value="WH_DNA-bd_sf"/>
</dbReference>
<keyword evidence="4" id="KW-0804">Transcription</keyword>
<protein>
    <submittedName>
        <fullName evidence="6">Transcriptional activator MetR</fullName>
    </submittedName>
</protein>
<organism evidence="6 7">
    <name type="scientific">Alishewanella jeotgali KCTC 22429</name>
    <dbReference type="NCBI Taxonomy" id="1129374"/>
    <lineage>
        <taxon>Bacteria</taxon>
        <taxon>Pseudomonadati</taxon>
        <taxon>Pseudomonadota</taxon>
        <taxon>Gammaproteobacteria</taxon>
        <taxon>Alteromonadales</taxon>
        <taxon>Alteromonadaceae</taxon>
        <taxon>Alishewanella</taxon>
    </lineage>
</organism>
<gene>
    <name evidence="6" type="ORF">AJE_11509</name>
</gene>
<proteinExistence type="inferred from homology"/>
<evidence type="ECO:0000256" key="3">
    <source>
        <dbReference type="ARBA" id="ARBA00023125"/>
    </source>
</evidence>
<comment type="similarity">
    <text evidence="1">Belongs to the LysR transcriptional regulatory family.</text>
</comment>
<dbReference type="PATRIC" id="fig|1129374.4.peg.2286"/>
<dbReference type="InterPro" id="IPR036388">
    <property type="entry name" value="WH-like_DNA-bd_sf"/>
</dbReference>
<dbReference type="RefSeq" id="WP_008951000.1">
    <property type="nucleotide sequence ID" value="NZ_AHTH01000038.1"/>
</dbReference>
<dbReference type="Pfam" id="PF00126">
    <property type="entry name" value="HTH_1"/>
    <property type="match status" value="1"/>
</dbReference>